<name>A0A944DDN9_DENI1</name>
<comment type="caution">
    <text evidence="1">The sequence shown here is derived from an EMBL/GenBank/DDBJ whole genome shotgun (WGS) entry which is preliminary data.</text>
</comment>
<dbReference type="InterPro" id="IPR035959">
    <property type="entry name" value="RutC-like_sf"/>
</dbReference>
<keyword evidence="2" id="KW-1185">Reference proteome</keyword>
<accession>A0A944DDN9</accession>
<dbReference type="InterPro" id="IPR006175">
    <property type="entry name" value="YjgF/YER057c/UK114"/>
</dbReference>
<dbReference type="SUPFAM" id="SSF55298">
    <property type="entry name" value="YjgF-like"/>
    <property type="match status" value="1"/>
</dbReference>
<dbReference type="CDD" id="cd06150">
    <property type="entry name" value="YjgF_YER057c_UK114_like_2"/>
    <property type="match status" value="1"/>
</dbReference>
<gene>
    <name evidence="1" type="ORF">I8J34_20470</name>
</gene>
<protein>
    <submittedName>
        <fullName evidence="1">RidA family protein</fullName>
    </submittedName>
</protein>
<reference evidence="2" key="1">
    <citation type="journal article" date="2022" name="ISME J.">
        <title>Genetic and phylogenetic analysis of dissimilatory iodate-reducing bacteria identifies potential niches across the world's oceans.</title>
        <authorList>
            <person name="Reyes-Umana V."/>
            <person name="Henning Z."/>
            <person name="Lee K."/>
            <person name="Barnum T.P."/>
            <person name="Coates J.D."/>
        </authorList>
    </citation>
    <scope>NUCLEOTIDE SEQUENCE [LARGE SCALE GENOMIC DNA]</scope>
    <source>
        <strain evidence="2">IR12</strain>
    </source>
</reference>
<dbReference type="EMBL" id="JAEKFT010000032">
    <property type="protein sequence ID" value="MBT0963567.1"/>
    <property type="molecule type" value="Genomic_DNA"/>
</dbReference>
<dbReference type="PANTHER" id="PTHR47328">
    <property type="match status" value="1"/>
</dbReference>
<evidence type="ECO:0000313" key="2">
    <source>
        <dbReference type="Proteomes" id="UP000694660"/>
    </source>
</evidence>
<dbReference type="Gene3D" id="3.30.1330.40">
    <property type="entry name" value="RutC-like"/>
    <property type="match status" value="1"/>
</dbReference>
<evidence type="ECO:0000313" key="1">
    <source>
        <dbReference type="EMBL" id="MBT0963567.1"/>
    </source>
</evidence>
<dbReference type="InterPro" id="IPR035709">
    <property type="entry name" value="YoaB-like"/>
</dbReference>
<proteinExistence type="predicted"/>
<dbReference type="Pfam" id="PF01042">
    <property type="entry name" value="Ribonuc_L-PSP"/>
    <property type="match status" value="1"/>
</dbReference>
<dbReference type="PANTHER" id="PTHR47328:SF1">
    <property type="entry name" value="RUTC FAMILY PROTEIN YOAB"/>
    <property type="match status" value="1"/>
</dbReference>
<dbReference type="AlphaFoldDB" id="A0A944DDN9"/>
<organism evidence="1 2">
    <name type="scientific">Denitromonas iodatirespirans</name>
    <dbReference type="NCBI Taxonomy" id="2795389"/>
    <lineage>
        <taxon>Bacteria</taxon>
        <taxon>Pseudomonadati</taxon>
        <taxon>Pseudomonadota</taxon>
        <taxon>Betaproteobacteria</taxon>
        <taxon>Rhodocyclales</taxon>
        <taxon>Zoogloeaceae</taxon>
        <taxon>Denitromonas</taxon>
    </lineage>
</organism>
<dbReference type="Proteomes" id="UP000694660">
    <property type="component" value="Unassembled WGS sequence"/>
</dbReference>
<sequence length="107" mass="11185">MSKIVRHGGLVYLCGQTAGGAEGLEGVTAQTEETLARVDRLLAEAGSDRSRILSALIHLKDMADFAAMNAVWEAWLPADAAPARTTVEAKLASPALLVEVTVVAAVK</sequence>